<dbReference type="Pfam" id="PF24348">
    <property type="entry name" value="DUF7508"/>
    <property type="match status" value="1"/>
</dbReference>
<proteinExistence type="predicted"/>
<reference evidence="2 3" key="1">
    <citation type="submission" date="2018-06" db="EMBL/GenBank/DDBJ databases">
        <title>Extensive metabolic versatility and redundancy in microbially diverse, dynamic hydrothermal sediments.</title>
        <authorList>
            <person name="Dombrowski N."/>
            <person name="Teske A."/>
            <person name="Baker B.J."/>
        </authorList>
    </citation>
    <scope>NUCLEOTIDE SEQUENCE [LARGE SCALE GENOMIC DNA]</scope>
    <source>
        <strain evidence="2">B36_G15</strain>
    </source>
</reference>
<dbReference type="Gene3D" id="3.40.1440.10">
    <property type="entry name" value="GIY-YIG endonuclease"/>
    <property type="match status" value="1"/>
</dbReference>
<dbReference type="InterPro" id="IPR055930">
    <property type="entry name" value="DUF7508"/>
</dbReference>
<protein>
    <recommendedName>
        <fullName evidence="1">DUF7508 domain-containing protein</fullName>
    </recommendedName>
</protein>
<feature type="domain" description="DUF7508" evidence="1">
    <location>
        <begin position="1"/>
        <end position="83"/>
    </location>
</feature>
<sequence length="95" mass="11246">MPIEGEWKKLDEQHIRMVPDFPGVYELGDILQEVIYIGKSDRLPQTLMKLLDRDDPCLRNAEFFRYKPVRDVDSEYNALIEEFKSEQGRLPRCNS</sequence>
<comment type="caution">
    <text evidence="2">The sequence shown here is derived from an EMBL/GenBank/DDBJ whole genome shotgun (WGS) entry which is preliminary data.</text>
</comment>
<dbReference type="EMBL" id="QNBE01000049">
    <property type="protein sequence ID" value="RKX70155.1"/>
    <property type="molecule type" value="Genomic_DNA"/>
</dbReference>
<evidence type="ECO:0000313" key="2">
    <source>
        <dbReference type="EMBL" id="RKX70155.1"/>
    </source>
</evidence>
<organism evidence="2 3">
    <name type="scientific">candidate division WOR-3 bacterium</name>
    <dbReference type="NCBI Taxonomy" id="2052148"/>
    <lineage>
        <taxon>Bacteria</taxon>
        <taxon>Bacteria division WOR-3</taxon>
    </lineage>
</organism>
<name>A0A660SH63_UNCW3</name>
<evidence type="ECO:0000313" key="3">
    <source>
        <dbReference type="Proteomes" id="UP000268469"/>
    </source>
</evidence>
<accession>A0A660SH63</accession>
<dbReference type="Proteomes" id="UP000268469">
    <property type="component" value="Unassembled WGS sequence"/>
</dbReference>
<evidence type="ECO:0000259" key="1">
    <source>
        <dbReference type="Pfam" id="PF24348"/>
    </source>
</evidence>
<dbReference type="AlphaFoldDB" id="A0A660SH63"/>
<dbReference type="InterPro" id="IPR035901">
    <property type="entry name" value="GIY-YIG_endonuc_sf"/>
</dbReference>
<gene>
    <name evidence="2" type="ORF">DRP53_05940</name>
</gene>